<gene>
    <name evidence="1" type="ORF">L6452_43777</name>
</gene>
<accession>A0ACB8XF06</accession>
<dbReference type="EMBL" id="CM042064">
    <property type="protein sequence ID" value="KAI3665156.1"/>
    <property type="molecule type" value="Genomic_DNA"/>
</dbReference>
<proteinExistence type="predicted"/>
<reference evidence="2" key="1">
    <citation type="journal article" date="2022" name="Mol. Ecol. Resour.">
        <title>The genomes of chicory, endive, great burdock and yacon provide insights into Asteraceae palaeo-polyploidization history and plant inulin production.</title>
        <authorList>
            <person name="Fan W."/>
            <person name="Wang S."/>
            <person name="Wang H."/>
            <person name="Wang A."/>
            <person name="Jiang F."/>
            <person name="Liu H."/>
            <person name="Zhao H."/>
            <person name="Xu D."/>
            <person name="Zhang Y."/>
        </authorList>
    </citation>
    <scope>NUCLEOTIDE SEQUENCE [LARGE SCALE GENOMIC DNA]</scope>
    <source>
        <strain evidence="2">cv. Niubang</strain>
    </source>
</reference>
<dbReference type="Proteomes" id="UP001055879">
    <property type="component" value="Linkage Group LG18"/>
</dbReference>
<sequence>MVTGDRALHRVMRRSISTSGRGKCSYDPSEDYTPSPEDIEDQLEALKEENSELEKKNAKLQEDLERLQRAYLRDGKTLNLLQAKNGGLIDKISTLEWDKVALKEERRIAIRTWRTRVRDPVRYFRGVV</sequence>
<reference evidence="1 2" key="2">
    <citation type="journal article" date="2022" name="Mol. Ecol. Resour.">
        <title>The genomes of chicory, endive, great burdock and yacon provide insights into Asteraceae paleo-polyploidization history and plant inulin production.</title>
        <authorList>
            <person name="Fan W."/>
            <person name="Wang S."/>
            <person name="Wang H."/>
            <person name="Wang A."/>
            <person name="Jiang F."/>
            <person name="Liu H."/>
            <person name="Zhao H."/>
            <person name="Xu D."/>
            <person name="Zhang Y."/>
        </authorList>
    </citation>
    <scope>NUCLEOTIDE SEQUENCE [LARGE SCALE GENOMIC DNA]</scope>
    <source>
        <strain evidence="2">cv. Niubang</strain>
    </source>
</reference>
<name>A0ACB8XF06_ARCLA</name>
<comment type="caution">
    <text evidence="1">The sequence shown here is derived from an EMBL/GenBank/DDBJ whole genome shotgun (WGS) entry which is preliminary data.</text>
</comment>
<protein>
    <submittedName>
        <fullName evidence="1">Uncharacterized protein</fullName>
    </submittedName>
</protein>
<evidence type="ECO:0000313" key="1">
    <source>
        <dbReference type="EMBL" id="KAI3665156.1"/>
    </source>
</evidence>
<evidence type="ECO:0000313" key="2">
    <source>
        <dbReference type="Proteomes" id="UP001055879"/>
    </source>
</evidence>
<organism evidence="1 2">
    <name type="scientific">Arctium lappa</name>
    <name type="common">Greater burdock</name>
    <name type="synonym">Lappa major</name>
    <dbReference type="NCBI Taxonomy" id="4217"/>
    <lineage>
        <taxon>Eukaryota</taxon>
        <taxon>Viridiplantae</taxon>
        <taxon>Streptophyta</taxon>
        <taxon>Embryophyta</taxon>
        <taxon>Tracheophyta</taxon>
        <taxon>Spermatophyta</taxon>
        <taxon>Magnoliopsida</taxon>
        <taxon>eudicotyledons</taxon>
        <taxon>Gunneridae</taxon>
        <taxon>Pentapetalae</taxon>
        <taxon>asterids</taxon>
        <taxon>campanulids</taxon>
        <taxon>Asterales</taxon>
        <taxon>Asteraceae</taxon>
        <taxon>Carduoideae</taxon>
        <taxon>Cardueae</taxon>
        <taxon>Arctiinae</taxon>
        <taxon>Arctium</taxon>
    </lineage>
</organism>
<keyword evidence="2" id="KW-1185">Reference proteome</keyword>